<name>A0A7G9WH57_9FIRM</name>
<dbReference type="EMBL" id="CP060696">
    <property type="protein sequence ID" value="QNO18019.1"/>
    <property type="molecule type" value="Genomic_DNA"/>
</dbReference>
<gene>
    <name evidence="2" type="ORF">H6X83_14075</name>
</gene>
<evidence type="ECO:0000256" key="1">
    <source>
        <dbReference type="SAM" id="SignalP"/>
    </source>
</evidence>
<dbReference type="Proteomes" id="UP000516046">
    <property type="component" value="Chromosome"/>
</dbReference>
<keyword evidence="3" id="KW-1185">Reference proteome</keyword>
<organism evidence="2 3">
    <name type="scientific">Caproicibacterium amylolyticum</name>
    <dbReference type="NCBI Taxonomy" id="2766537"/>
    <lineage>
        <taxon>Bacteria</taxon>
        <taxon>Bacillati</taxon>
        <taxon>Bacillota</taxon>
        <taxon>Clostridia</taxon>
        <taxon>Eubacteriales</taxon>
        <taxon>Oscillospiraceae</taxon>
        <taxon>Caproicibacterium</taxon>
    </lineage>
</organism>
<feature type="chain" id="PRO_5028867059" evidence="1">
    <location>
        <begin position="26"/>
        <end position="299"/>
    </location>
</feature>
<proteinExistence type="predicted"/>
<accession>A0A7G9WH57</accession>
<keyword evidence="1" id="KW-0732">Signal</keyword>
<evidence type="ECO:0000313" key="3">
    <source>
        <dbReference type="Proteomes" id="UP000516046"/>
    </source>
</evidence>
<dbReference type="RefSeq" id="WP_212507084.1">
    <property type="nucleotide sequence ID" value="NZ_CP060696.1"/>
</dbReference>
<dbReference type="AlphaFoldDB" id="A0A7G9WH57"/>
<sequence length="299" mass="32854">MEKKKVAAIVLAAAVTVCSAVPAFAGGKVGDIYSDTTQDLQRQYGESYVFRVNGLFEGDTYTVGNGKVLATFTQESATTDLGFEKGQPNPNVFTYLYGFRCVGEGETGVYITHHGKTMRLFKVKVEAGSRLKAATANAQKVIQRTVEHPDPVPEKWDKTTVIDEVVPMCDFAGTENSYLFLLKTNGKKDGYIMETARAGAVSAESYCLTGRGVVNVMMQQRFHREITAADKVVNAGAFNFILPKDGGFIDLETGKKLTGTAAQLQEKYEKWMAGIDPILRSQTFSYYSQQTDTHSNKIK</sequence>
<dbReference type="KEGG" id="caml:H6X83_14075"/>
<reference evidence="2 3" key="1">
    <citation type="submission" date="2020-08" db="EMBL/GenBank/DDBJ databases">
        <authorList>
            <person name="Ren C."/>
            <person name="Gu Y."/>
            <person name="Xu Y."/>
        </authorList>
    </citation>
    <scope>NUCLEOTIDE SEQUENCE [LARGE SCALE GENOMIC DNA]</scope>
    <source>
        <strain evidence="2 3">LBM18003</strain>
    </source>
</reference>
<evidence type="ECO:0000313" key="2">
    <source>
        <dbReference type="EMBL" id="QNO18019.1"/>
    </source>
</evidence>
<feature type="signal peptide" evidence="1">
    <location>
        <begin position="1"/>
        <end position="25"/>
    </location>
</feature>
<protein>
    <submittedName>
        <fullName evidence="2">Uncharacterized protein</fullName>
    </submittedName>
</protein>